<dbReference type="InterPro" id="IPR018060">
    <property type="entry name" value="HTH_AraC"/>
</dbReference>
<dbReference type="SMART" id="SM00342">
    <property type="entry name" value="HTH_ARAC"/>
    <property type="match status" value="1"/>
</dbReference>
<dbReference type="InterPro" id="IPR035418">
    <property type="entry name" value="AraC-bd_2"/>
</dbReference>
<dbReference type="PRINTS" id="PR00032">
    <property type="entry name" value="HTHARAC"/>
</dbReference>
<dbReference type="EMBL" id="FMCR01000002">
    <property type="protein sequence ID" value="SCE88482.1"/>
    <property type="molecule type" value="Genomic_DNA"/>
</dbReference>
<protein>
    <submittedName>
        <fullName evidence="5">Transcriptional activator FeaR</fullName>
    </submittedName>
    <submittedName>
        <fullName evidence="6">Transcriptional regulator, AraC family</fullName>
    </submittedName>
</protein>
<dbReference type="GO" id="GO:0043565">
    <property type="term" value="F:sequence-specific DNA binding"/>
    <property type="evidence" value="ECO:0007669"/>
    <property type="project" value="InterPro"/>
</dbReference>
<dbReference type="Gene3D" id="1.10.10.60">
    <property type="entry name" value="Homeodomain-like"/>
    <property type="match status" value="1"/>
</dbReference>
<keyword evidence="2" id="KW-0238">DNA-binding</keyword>
<dbReference type="STRING" id="285676.GA0070561_2162"/>
<evidence type="ECO:0000313" key="5">
    <source>
        <dbReference type="EMBL" id="RAO04621.1"/>
    </source>
</evidence>
<sequence>MLPNLVVDTTVLPPADRFAFWYALVAQETAPAHISSGQLDNFVAYVQAIDLGRIRMTSLRYPSLDAIRPTKLVRSAEGDVYQLTLPLTGHSTLIQDRTESTLEPGKHFTLLDPARRHVARHRADGAGLATTITVQVPHAALPLAPDRLRRLLATPIPSHLGVGGLLVHHLRSIAAHPEQFEPAQAEMLGGVAVDLLTATLAQYLDIEDTLSPEARHTALRARVVDFIDRHLDSNELSPGSVAAAHHISLRSLHRLFEAEATTVAELIRAKRLEQCRRDLGNPLLRQPVHVIAARWGFPDRAHFSRLFRAHYGRSPQEYRTGVARQDR</sequence>
<evidence type="ECO:0000313" key="7">
    <source>
        <dbReference type="Proteomes" id="UP000198864"/>
    </source>
</evidence>
<evidence type="ECO:0000256" key="2">
    <source>
        <dbReference type="ARBA" id="ARBA00023125"/>
    </source>
</evidence>
<dbReference type="PANTHER" id="PTHR46796:SF6">
    <property type="entry name" value="ARAC SUBFAMILY"/>
    <property type="match status" value="1"/>
</dbReference>
<dbReference type="Proteomes" id="UP000249334">
    <property type="component" value="Unassembled WGS sequence"/>
</dbReference>
<dbReference type="PROSITE" id="PS01124">
    <property type="entry name" value="HTH_ARAC_FAMILY_2"/>
    <property type="match status" value="1"/>
</dbReference>
<keyword evidence="8" id="KW-1185">Reference proteome</keyword>
<keyword evidence="1" id="KW-0805">Transcription regulation</keyword>
<organism evidence="6 7">
    <name type="scientific">Micromonospora saelicesensis</name>
    <dbReference type="NCBI Taxonomy" id="285676"/>
    <lineage>
        <taxon>Bacteria</taxon>
        <taxon>Bacillati</taxon>
        <taxon>Actinomycetota</taxon>
        <taxon>Actinomycetes</taxon>
        <taxon>Micromonosporales</taxon>
        <taxon>Micromonosporaceae</taxon>
        <taxon>Micromonospora</taxon>
    </lineage>
</organism>
<reference evidence="6 7" key="1">
    <citation type="submission" date="2016-06" db="EMBL/GenBank/DDBJ databases">
        <authorList>
            <person name="Kjaerup R.B."/>
            <person name="Dalgaard T.S."/>
            <person name="Juul-Madsen H.R."/>
        </authorList>
    </citation>
    <scope>NUCLEOTIDE SEQUENCE [LARGE SCALE GENOMIC DNA]</scope>
    <source>
        <strain evidence="6 7">DSM 44871</strain>
    </source>
</reference>
<dbReference type="EMBL" id="PXXW01000006">
    <property type="protein sequence ID" value="RAO04621.1"/>
    <property type="molecule type" value="Genomic_DNA"/>
</dbReference>
<evidence type="ECO:0000256" key="3">
    <source>
        <dbReference type="ARBA" id="ARBA00023163"/>
    </source>
</evidence>
<evidence type="ECO:0000256" key="1">
    <source>
        <dbReference type="ARBA" id="ARBA00023015"/>
    </source>
</evidence>
<evidence type="ECO:0000313" key="6">
    <source>
        <dbReference type="EMBL" id="SCE88482.1"/>
    </source>
</evidence>
<dbReference type="RefSeq" id="WP_167362365.1">
    <property type="nucleotide sequence ID" value="NZ_FMCR01000002.1"/>
</dbReference>
<gene>
    <name evidence="6" type="ORF">GA0070561_2162</name>
    <name evidence="5" type="ORF">GAR05_00484</name>
</gene>
<proteinExistence type="predicted"/>
<dbReference type="InterPro" id="IPR020449">
    <property type="entry name" value="Tscrpt_reg_AraC-type_HTH"/>
</dbReference>
<dbReference type="Pfam" id="PF12833">
    <property type="entry name" value="HTH_18"/>
    <property type="match status" value="1"/>
</dbReference>
<dbReference type="PANTHER" id="PTHR46796">
    <property type="entry name" value="HTH-TYPE TRANSCRIPTIONAL ACTIVATOR RHAS-RELATED"/>
    <property type="match status" value="1"/>
</dbReference>
<keyword evidence="3" id="KW-0804">Transcription</keyword>
<dbReference type="GO" id="GO:0003700">
    <property type="term" value="F:DNA-binding transcription factor activity"/>
    <property type="evidence" value="ECO:0007669"/>
    <property type="project" value="InterPro"/>
</dbReference>
<dbReference type="InterPro" id="IPR050204">
    <property type="entry name" value="AraC_XylS_family_regulators"/>
</dbReference>
<evidence type="ECO:0000259" key="4">
    <source>
        <dbReference type="PROSITE" id="PS01124"/>
    </source>
</evidence>
<dbReference type="InterPro" id="IPR009057">
    <property type="entry name" value="Homeodomain-like_sf"/>
</dbReference>
<dbReference type="Pfam" id="PF14525">
    <property type="entry name" value="AraC_binding_2"/>
    <property type="match status" value="1"/>
</dbReference>
<dbReference type="AlphaFoldDB" id="A0A1C4VWY3"/>
<dbReference type="SUPFAM" id="SSF46689">
    <property type="entry name" value="Homeodomain-like"/>
    <property type="match status" value="1"/>
</dbReference>
<feature type="domain" description="HTH araC/xylS-type" evidence="4">
    <location>
        <begin position="221"/>
        <end position="321"/>
    </location>
</feature>
<dbReference type="Proteomes" id="UP000198864">
    <property type="component" value="Unassembled WGS sequence"/>
</dbReference>
<reference evidence="5 8" key="2">
    <citation type="submission" date="2018-03" db="EMBL/GenBank/DDBJ databases">
        <title>Genomic framework for the identification of Micromonospora saelicesensis and Micromonospora noduli.</title>
        <authorList>
            <person name="Riesco R."/>
            <person name="Trujillo M.E."/>
        </authorList>
    </citation>
    <scope>NUCLEOTIDE SEQUENCE [LARGE SCALE GENOMIC DNA]</scope>
    <source>
        <strain evidence="5 8">GAR05</strain>
    </source>
</reference>
<name>A0A1C4VWY3_9ACTN</name>
<accession>A0A1C4VWY3</accession>
<evidence type="ECO:0000313" key="8">
    <source>
        <dbReference type="Proteomes" id="UP000249334"/>
    </source>
</evidence>